<organism evidence="2 3">
    <name type="scientific">Kwoniella europaea PYCC6329</name>
    <dbReference type="NCBI Taxonomy" id="1423913"/>
    <lineage>
        <taxon>Eukaryota</taxon>
        <taxon>Fungi</taxon>
        <taxon>Dikarya</taxon>
        <taxon>Basidiomycota</taxon>
        <taxon>Agaricomycotina</taxon>
        <taxon>Tremellomycetes</taxon>
        <taxon>Tremellales</taxon>
        <taxon>Cryptococcaceae</taxon>
        <taxon>Kwoniella</taxon>
    </lineage>
</organism>
<protein>
    <submittedName>
        <fullName evidence="2">Uncharacterized protein</fullName>
    </submittedName>
</protein>
<dbReference type="GeneID" id="91104930"/>
<gene>
    <name evidence="2" type="ORF">V865_006129</name>
</gene>
<feature type="region of interest" description="Disordered" evidence="1">
    <location>
        <begin position="369"/>
        <end position="389"/>
    </location>
</feature>
<proteinExistence type="predicted"/>
<sequence>MTISLTSTTSSLSPSDMTQIHLDLPSPPASQNRLTSTPTFTTENYDRLDGLIHHIPSTTSVLTSNVENHGDVVWWIVRLWTLSVPKIKSYASEMEGSRVVYESRSQDSHDGSDTKLDSNEDEREGGDLYDEHTRQLFIQAIQEAQKMVQTQQSQERKKSAEIEMITSSSKTVFDPLNATHMDVIPSVDSLVHAWTFGKVSLDFDNDIFKMIIQTDQGAFILHQTMNNQERSELQNTHADGTVEKPRTDELSYWFAKLLEHVRDHPISSIPIRTPTRGPKFDLNPLTSACRNAINIERRNIKDFKRKYDEMMNQNINPTSSTEEEVDEQQKSEQRWKKVNDWMESHFNGKKDREQKRLEMERKTVWERLRSDQEKGKVERRKVEDNNNRM</sequence>
<name>A0AAX4KPY2_9TREE</name>
<feature type="region of interest" description="Disordered" evidence="1">
    <location>
        <begin position="1"/>
        <end position="39"/>
    </location>
</feature>
<dbReference type="KEGG" id="ker:91104930"/>
<dbReference type="RefSeq" id="XP_066085986.1">
    <property type="nucleotide sequence ID" value="XM_066229889.1"/>
</dbReference>
<accession>A0AAX4KPY2</accession>
<feature type="compositionally biased region" description="Polar residues" evidence="1">
    <location>
        <begin position="29"/>
        <end position="39"/>
    </location>
</feature>
<feature type="compositionally biased region" description="Basic and acidic residues" evidence="1">
    <location>
        <begin position="104"/>
        <end position="118"/>
    </location>
</feature>
<dbReference type="EMBL" id="CP144089">
    <property type="protein sequence ID" value="WWD08019.1"/>
    <property type="molecule type" value="Genomic_DNA"/>
</dbReference>
<evidence type="ECO:0000313" key="3">
    <source>
        <dbReference type="Proteomes" id="UP001358614"/>
    </source>
</evidence>
<reference evidence="2 3" key="1">
    <citation type="submission" date="2024-01" db="EMBL/GenBank/DDBJ databases">
        <title>Comparative genomics of Cryptococcus and Kwoniella reveals pathogenesis evolution and contrasting modes of karyotype evolution via chromosome fusion or intercentromeric recombination.</title>
        <authorList>
            <person name="Coelho M.A."/>
            <person name="David-Palma M."/>
            <person name="Shea T."/>
            <person name="Bowers K."/>
            <person name="McGinley-Smith S."/>
            <person name="Mohammad A.W."/>
            <person name="Gnirke A."/>
            <person name="Yurkov A.M."/>
            <person name="Nowrousian M."/>
            <person name="Sun S."/>
            <person name="Cuomo C.A."/>
            <person name="Heitman J."/>
        </authorList>
    </citation>
    <scope>NUCLEOTIDE SEQUENCE [LARGE SCALE GENOMIC DNA]</scope>
    <source>
        <strain evidence="2 3">PYCC6329</strain>
    </source>
</reference>
<keyword evidence="3" id="KW-1185">Reference proteome</keyword>
<evidence type="ECO:0000313" key="2">
    <source>
        <dbReference type="EMBL" id="WWD08019.1"/>
    </source>
</evidence>
<evidence type="ECO:0000256" key="1">
    <source>
        <dbReference type="SAM" id="MobiDB-lite"/>
    </source>
</evidence>
<feature type="region of interest" description="Disordered" evidence="1">
    <location>
        <begin position="101"/>
        <end position="126"/>
    </location>
</feature>
<dbReference type="Proteomes" id="UP001358614">
    <property type="component" value="Chromosome 1"/>
</dbReference>
<feature type="compositionally biased region" description="Low complexity" evidence="1">
    <location>
        <begin position="1"/>
        <end position="15"/>
    </location>
</feature>
<dbReference type="AlphaFoldDB" id="A0AAX4KPY2"/>